<dbReference type="OrthoDB" id="7509188at2"/>
<comment type="caution">
    <text evidence="1">The sequence shown here is derived from an EMBL/GenBank/DDBJ whole genome shotgun (WGS) entry which is preliminary data.</text>
</comment>
<evidence type="ECO:0000313" key="2">
    <source>
        <dbReference type="Proteomes" id="UP000253324"/>
    </source>
</evidence>
<dbReference type="RefSeq" id="WP_114429274.1">
    <property type="nucleotide sequence ID" value="NZ_QPJM01000003.1"/>
</dbReference>
<reference evidence="1 2" key="1">
    <citation type="submission" date="2018-07" db="EMBL/GenBank/DDBJ databases">
        <title>Genomic Encyclopedia of Type Strains, Phase III (KMG-III): the genomes of soil and plant-associated and newly described type strains.</title>
        <authorList>
            <person name="Whitman W."/>
        </authorList>
    </citation>
    <scope>NUCLEOTIDE SEQUENCE [LARGE SCALE GENOMIC DNA]</scope>
    <source>
        <strain evidence="1 2">31-25a</strain>
    </source>
</reference>
<protein>
    <submittedName>
        <fullName evidence="1">Tail tube GTA-gp10-like protein</fullName>
    </submittedName>
</protein>
<keyword evidence="2" id="KW-1185">Reference proteome</keyword>
<dbReference type="InterPro" id="IPR021791">
    <property type="entry name" value="Phage_TAC_11"/>
</dbReference>
<gene>
    <name evidence="1" type="ORF">C7476_103274</name>
</gene>
<dbReference type="EMBL" id="QPJM01000003">
    <property type="protein sequence ID" value="RCW85431.1"/>
    <property type="molecule type" value="Genomic_DNA"/>
</dbReference>
<dbReference type="Pfam" id="PF11836">
    <property type="entry name" value="Phage_TAC_11"/>
    <property type="match status" value="1"/>
</dbReference>
<dbReference type="AlphaFoldDB" id="A0A368YZ27"/>
<accession>A0A368YZ27</accession>
<sequence length="126" mass="13431">MTHKAFFGDKARTFALTPELIIELERKTGTGIAAFVARFMRVPMAFHFNDIVETIRLGLIGGGTSPEEAQSLVNAYVTPRPIAETLSLAIAILEAAWFGPAAPTVIAQDDIGHAAAIDDALNQVAP</sequence>
<dbReference type="Proteomes" id="UP000253324">
    <property type="component" value="Unassembled WGS sequence"/>
</dbReference>
<proteinExistence type="predicted"/>
<organism evidence="1 2">
    <name type="scientific">Phyllobacterium bourgognense</name>
    <dbReference type="NCBI Taxonomy" id="314236"/>
    <lineage>
        <taxon>Bacteria</taxon>
        <taxon>Pseudomonadati</taxon>
        <taxon>Pseudomonadota</taxon>
        <taxon>Alphaproteobacteria</taxon>
        <taxon>Hyphomicrobiales</taxon>
        <taxon>Phyllobacteriaceae</taxon>
        <taxon>Phyllobacterium</taxon>
    </lineage>
</organism>
<name>A0A368YZ27_9HYPH</name>
<evidence type="ECO:0000313" key="1">
    <source>
        <dbReference type="EMBL" id="RCW85431.1"/>
    </source>
</evidence>